<dbReference type="InterPro" id="IPR004090">
    <property type="entry name" value="Chemotax_Me-accpt_rcpt"/>
</dbReference>
<dbReference type="InterPro" id="IPR004089">
    <property type="entry name" value="MCPsignal_dom"/>
</dbReference>
<comment type="caution">
    <text evidence="6">The sequence shown here is derived from an EMBL/GenBank/DDBJ whole genome shotgun (WGS) entry which is preliminary data.</text>
</comment>
<accession>A0ABS4K6V1</accession>
<dbReference type="Pfam" id="PF00015">
    <property type="entry name" value="MCPsignal"/>
    <property type="match status" value="1"/>
</dbReference>
<dbReference type="InterPro" id="IPR003660">
    <property type="entry name" value="HAMP_dom"/>
</dbReference>
<dbReference type="Gene3D" id="1.10.287.950">
    <property type="entry name" value="Methyl-accepting chemotaxis protein"/>
    <property type="match status" value="1"/>
</dbReference>
<comment type="similarity">
    <text evidence="2">Belongs to the methyl-accepting chemotaxis (MCP) protein family.</text>
</comment>
<evidence type="ECO:0000313" key="7">
    <source>
        <dbReference type="Proteomes" id="UP001519308"/>
    </source>
</evidence>
<keyword evidence="1 3" id="KW-0807">Transducer</keyword>
<proteinExistence type="inferred from homology"/>
<dbReference type="RefSeq" id="WP_209649677.1">
    <property type="nucleotide sequence ID" value="NZ_JAGGLL010000021.1"/>
</dbReference>
<dbReference type="PRINTS" id="PR00260">
    <property type="entry name" value="CHEMTRNSDUCR"/>
</dbReference>
<dbReference type="PROSITE" id="PS50885">
    <property type="entry name" value="HAMP"/>
    <property type="match status" value="1"/>
</dbReference>
<dbReference type="PANTHER" id="PTHR32089">
    <property type="entry name" value="METHYL-ACCEPTING CHEMOTAXIS PROTEIN MCPB"/>
    <property type="match status" value="1"/>
</dbReference>
<feature type="domain" description="HAMP" evidence="5">
    <location>
        <begin position="211"/>
        <end position="263"/>
    </location>
</feature>
<keyword evidence="7" id="KW-1185">Reference proteome</keyword>
<dbReference type="SMART" id="SM00304">
    <property type="entry name" value="HAMP"/>
    <property type="match status" value="1"/>
</dbReference>
<dbReference type="PROSITE" id="PS50111">
    <property type="entry name" value="CHEMOTAXIS_TRANSDUC_2"/>
    <property type="match status" value="1"/>
</dbReference>
<organism evidence="6 7">
    <name type="scientific">Clostridium punense</name>
    <dbReference type="NCBI Taxonomy" id="1054297"/>
    <lineage>
        <taxon>Bacteria</taxon>
        <taxon>Bacillati</taxon>
        <taxon>Bacillota</taxon>
        <taxon>Clostridia</taxon>
        <taxon>Eubacteriales</taxon>
        <taxon>Clostridiaceae</taxon>
        <taxon>Clostridium</taxon>
    </lineage>
</organism>
<evidence type="ECO:0000259" key="4">
    <source>
        <dbReference type="PROSITE" id="PS50111"/>
    </source>
</evidence>
<dbReference type="CDD" id="cd06225">
    <property type="entry name" value="HAMP"/>
    <property type="match status" value="1"/>
</dbReference>
<dbReference type="EMBL" id="JAGGLL010000021">
    <property type="protein sequence ID" value="MBP2022956.1"/>
    <property type="molecule type" value="Genomic_DNA"/>
</dbReference>
<feature type="domain" description="Methyl-accepting transducer" evidence="4">
    <location>
        <begin position="282"/>
        <end position="533"/>
    </location>
</feature>
<dbReference type="Pfam" id="PF12729">
    <property type="entry name" value="4HB_MCP_1"/>
    <property type="match status" value="1"/>
</dbReference>
<evidence type="ECO:0000259" key="5">
    <source>
        <dbReference type="PROSITE" id="PS50885"/>
    </source>
</evidence>
<dbReference type="SUPFAM" id="SSF58104">
    <property type="entry name" value="Methyl-accepting chemotaxis protein (MCP) signaling domain"/>
    <property type="match status" value="1"/>
</dbReference>
<dbReference type="SMART" id="SM00283">
    <property type="entry name" value="MA"/>
    <property type="match status" value="1"/>
</dbReference>
<evidence type="ECO:0000256" key="1">
    <source>
        <dbReference type="ARBA" id="ARBA00023224"/>
    </source>
</evidence>
<gene>
    <name evidence="6" type="ORF">J2Z44_002781</name>
</gene>
<protein>
    <submittedName>
        <fullName evidence="6">Methyl-accepting chemotaxis protein</fullName>
    </submittedName>
</protein>
<evidence type="ECO:0000313" key="6">
    <source>
        <dbReference type="EMBL" id="MBP2022956.1"/>
    </source>
</evidence>
<evidence type="ECO:0000256" key="3">
    <source>
        <dbReference type="PROSITE-ProRule" id="PRU00284"/>
    </source>
</evidence>
<dbReference type="Pfam" id="PF00672">
    <property type="entry name" value="HAMP"/>
    <property type="match status" value="1"/>
</dbReference>
<sequence>MIKNLKMRFKILTLSLTAFILILTVAAVGYMDMTNSNQELSSLYDNNLLPVQYLNDNRNQARAIEADIYAIILNVGNKSIQDEKLQDIQKRSKTFDDNFNNYKKVDLDKFETDLIPVLEENLKKYRQGRDETINLALEGKQSEALNKFNSVQTYLNEFQKHLKELADYNIKVAEDTEVHNVENAKSVTKLYIIQIIISLIVGIVMSRAVSNSIVKPLVLIKDFANRLKNSDFSTPIVMSRKDELGEIGTALNEAQNQMSMVIGEIQISVNNLSSESEELSATVEEMTAKLEEINFATEEIASGALETSAGAEEVAASTEEVDASIQELSSQALEGSNKAEGIKEKATLVKKETNDAFEKIQRIQLEKEEKIKNALKKAEVVENIKIMADAISGIAGQTNLLALNAAIEAARAGEQGRGFAVVAEEVRKLAEQSSAAVIKIKETITEVREAFDDLKENSNEILSFINKDITEQFVKFVEVGNDYFENADFYAKISENIASMSEEITATVDQVNGAIQDMALKAQGSSENSESIKGGINEASIGMNQISVAAQTQAEMAEKLNELVSGFKI</sequence>
<name>A0ABS4K6V1_9CLOT</name>
<dbReference type="Proteomes" id="UP001519308">
    <property type="component" value="Unassembled WGS sequence"/>
</dbReference>
<reference evidence="6 7" key="1">
    <citation type="submission" date="2021-03" db="EMBL/GenBank/DDBJ databases">
        <title>Genomic Encyclopedia of Type Strains, Phase IV (KMG-IV): sequencing the most valuable type-strain genomes for metagenomic binning, comparative biology and taxonomic classification.</title>
        <authorList>
            <person name="Goeker M."/>
        </authorList>
    </citation>
    <scope>NUCLEOTIDE SEQUENCE [LARGE SCALE GENOMIC DNA]</scope>
    <source>
        <strain evidence="6 7">DSM 28650</strain>
    </source>
</reference>
<dbReference type="PANTHER" id="PTHR32089:SF112">
    <property type="entry name" value="LYSOZYME-LIKE PROTEIN-RELATED"/>
    <property type="match status" value="1"/>
</dbReference>
<evidence type="ECO:0000256" key="2">
    <source>
        <dbReference type="ARBA" id="ARBA00029447"/>
    </source>
</evidence>
<dbReference type="InterPro" id="IPR024478">
    <property type="entry name" value="HlyB_4HB_MCP"/>
</dbReference>